<name>A0A182NNP1_9DIPT</name>
<keyword evidence="1" id="KW-0732">Signal</keyword>
<feature type="signal peptide" evidence="1">
    <location>
        <begin position="1"/>
        <end position="17"/>
    </location>
</feature>
<sequence length="100" mass="11040">MAFKFVLLATLVAAASAGLLPVAHHGAIATSHSTIQHHAAPAVHHIYRLGPYTQQGGPFGIPLKQGIKQLMRVQMFYKTFRQPNLIISLLRRFVTMATYC</sequence>
<evidence type="ECO:0000256" key="1">
    <source>
        <dbReference type="SAM" id="SignalP"/>
    </source>
</evidence>
<dbReference type="EnsemblMetazoa" id="ADIR009276-RA">
    <property type="protein sequence ID" value="ADIR009276-PA"/>
    <property type="gene ID" value="ADIR009276"/>
</dbReference>
<dbReference type="AlphaFoldDB" id="A0A182NNP1"/>
<feature type="chain" id="PRO_5008130194" evidence="1">
    <location>
        <begin position="18"/>
        <end position="100"/>
    </location>
</feature>
<keyword evidence="3" id="KW-1185">Reference proteome</keyword>
<accession>A0A182NNP1</accession>
<dbReference type="STRING" id="7168.A0A182NNP1"/>
<evidence type="ECO:0000313" key="3">
    <source>
        <dbReference type="Proteomes" id="UP000075884"/>
    </source>
</evidence>
<reference evidence="2" key="2">
    <citation type="submission" date="2020-05" db="UniProtKB">
        <authorList>
            <consortium name="EnsemblMetazoa"/>
        </authorList>
    </citation>
    <scope>IDENTIFICATION</scope>
    <source>
        <strain evidence="2">WRAIR2</strain>
    </source>
</reference>
<protein>
    <submittedName>
        <fullName evidence="2">Uncharacterized protein</fullName>
    </submittedName>
</protein>
<organism evidence="2 3">
    <name type="scientific">Anopheles dirus</name>
    <dbReference type="NCBI Taxonomy" id="7168"/>
    <lineage>
        <taxon>Eukaryota</taxon>
        <taxon>Metazoa</taxon>
        <taxon>Ecdysozoa</taxon>
        <taxon>Arthropoda</taxon>
        <taxon>Hexapoda</taxon>
        <taxon>Insecta</taxon>
        <taxon>Pterygota</taxon>
        <taxon>Neoptera</taxon>
        <taxon>Endopterygota</taxon>
        <taxon>Diptera</taxon>
        <taxon>Nematocera</taxon>
        <taxon>Culicoidea</taxon>
        <taxon>Culicidae</taxon>
        <taxon>Anophelinae</taxon>
        <taxon>Anopheles</taxon>
    </lineage>
</organism>
<dbReference type="Proteomes" id="UP000075884">
    <property type="component" value="Unassembled WGS sequence"/>
</dbReference>
<proteinExistence type="predicted"/>
<dbReference type="VEuPathDB" id="VectorBase:ADIR009276"/>
<evidence type="ECO:0000313" key="2">
    <source>
        <dbReference type="EnsemblMetazoa" id="ADIR009276-PA"/>
    </source>
</evidence>
<reference evidence="3" key="1">
    <citation type="submission" date="2013-03" db="EMBL/GenBank/DDBJ databases">
        <title>The Genome Sequence of Anopheles dirus WRAIR2.</title>
        <authorList>
            <consortium name="The Broad Institute Genomics Platform"/>
            <person name="Neafsey D.E."/>
            <person name="Walton C."/>
            <person name="Walker B."/>
            <person name="Young S.K."/>
            <person name="Zeng Q."/>
            <person name="Gargeya S."/>
            <person name="Fitzgerald M."/>
            <person name="Haas B."/>
            <person name="Abouelleil A."/>
            <person name="Allen A.W."/>
            <person name="Alvarado L."/>
            <person name="Arachchi H.M."/>
            <person name="Berlin A.M."/>
            <person name="Chapman S.B."/>
            <person name="Gainer-Dewar J."/>
            <person name="Goldberg J."/>
            <person name="Griggs A."/>
            <person name="Gujja S."/>
            <person name="Hansen M."/>
            <person name="Howarth C."/>
            <person name="Imamovic A."/>
            <person name="Ireland A."/>
            <person name="Larimer J."/>
            <person name="McCowan C."/>
            <person name="Murphy C."/>
            <person name="Pearson M."/>
            <person name="Poon T.W."/>
            <person name="Priest M."/>
            <person name="Roberts A."/>
            <person name="Saif S."/>
            <person name="Shea T."/>
            <person name="Sisk P."/>
            <person name="Sykes S."/>
            <person name="Wortman J."/>
            <person name="Nusbaum C."/>
            <person name="Birren B."/>
        </authorList>
    </citation>
    <scope>NUCLEOTIDE SEQUENCE [LARGE SCALE GENOMIC DNA]</scope>
    <source>
        <strain evidence="3">WRAIR2</strain>
    </source>
</reference>